<comment type="similarity">
    <text evidence="4">Belongs to the zinc-containing alcohol dehydrogenase family.</text>
</comment>
<dbReference type="InterPro" id="IPR013149">
    <property type="entry name" value="ADH-like_C"/>
</dbReference>
<keyword evidence="2 4" id="KW-0862">Zinc</keyword>
<reference evidence="7 8" key="1">
    <citation type="submission" date="2022-05" db="EMBL/GenBank/DDBJ databases">
        <authorList>
            <consortium name="Genoscope - CEA"/>
            <person name="William W."/>
        </authorList>
    </citation>
    <scope>NUCLEOTIDE SEQUENCE [LARGE SCALE GENOMIC DNA]</scope>
</reference>
<dbReference type="InterPro" id="IPR011032">
    <property type="entry name" value="GroES-like_sf"/>
</dbReference>
<dbReference type="Pfam" id="PF00107">
    <property type="entry name" value="ADH_zinc_N"/>
    <property type="match status" value="2"/>
</dbReference>
<dbReference type="EMBL" id="CALNXJ010000016">
    <property type="protein sequence ID" value="CAH3117511.1"/>
    <property type="molecule type" value="Genomic_DNA"/>
</dbReference>
<dbReference type="GO" id="GO:0008270">
    <property type="term" value="F:zinc ion binding"/>
    <property type="evidence" value="ECO:0007669"/>
    <property type="project" value="InterPro"/>
</dbReference>
<dbReference type="InterPro" id="IPR036291">
    <property type="entry name" value="NAD(P)-bd_dom_sf"/>
</dbReference>
<comment type="caution">
    <text evidence="7">The sequence shown here is derived from an EMBL/GenBank/DDBJ whole genome shotgun (WGS) entry which is preliminary data.</text>
</comment>
<keyword evidence="3" id="KW-0560">Oxidoreductase</keyword>
<evidence type="ECO:0000259" key="5">
    <source>
        <dbReference type="Pfam" id="PF00107"/>
    </source>
</evidence>
<dbReference type="PANTHER" id="PTHR43401">
    <property type="entry name" value="L-THREONINE 3-DEHYDROGENASE"/>
    <property type="match status" value="1"/>
</dbReference>
<evidence type="ECO:0000256" key="1">
    <source>
        <dbReference type="ARBA" id="ARBA00022723"/>
    </source>
</evidence>
<feature type="domain" description="Alcohol dehydrogenase-like C-terminal" evidence="5">
    <location>
        <begin position="380"/>
        <end position="499"/>
    </location>
</feature>
<feature type="domain" description="Alcohol dehydrogenase-like C-terminal" evidence="5">
    <location>
        <begin position="17"/>
        <end position="148"/>
    </location>
</feature>
<sequence length="552" mass="61135">MPLATTSDILICGSGIIGLLWASLLHFHGYRKVTISEVSERRRGLASGLNMGYQVVHPDVLVHNAKEANLSSDGEWGFDAVIDCSGVPTAIEEAIKWLRCGGKILVFGCCPKGSSIKIDPHTVYTKELQIIGSHINPYTFPKAIQLVKDMAEKYLNYDKLGITVFDLPSYQSALDALSKAEISKAVYEMVCSVPIFFRSFTRKIMNNAVQLWDGHLSVITRPVPHVQNPLQVVIKITYSAVCGTDLKILEGKFSCEKSVILGHEFVGIVKEAGSEVKHVSVGDRVVVNPNTSCGMCDNCTKGQPHFCKFEGVKATIGIRRNGGWAQYCRLPAKNAIPLPHQLSFELGLLLEPMSCVVHGWNRLQPINPDAEILVCGAGSMGLLFMSMLHFRGFREVVVTELLKGRQKIAQRLDFGFQIVHPEILISEARNAKQDGDEDWGFDIVIDCTGDPKTLELGVQWLRQGGKFLLFGISPAGSEAKLDPHEVYAKELKIIASRINPFTFNSSMQILQDMGERYLSFEKLGMRTFQLQEFTAALEVQRSGEISKAVFEN</sequence>
<dbReference type="InterPro" id="IPR013154">
    <property type="entry name" value="ADH-like_N"/>
</dbReference>
<organism evidence="7 8">
    <name type="scientific">Pocillopora meandrina</name>
    <dbReference type="NCBI Taxonomy" id="46732"/>
    <lineage>
        <taxon>Eukaryota</taxon>
        <taxon>Metazoa</taxon>
        <taxon>Cnidaria</taxon>
        <taxon>Anthozoa</taxon>
        <taxon>Hexacorallia</taxon>
        <taxon>Scleractinia</taxon>
        <taxon>Astrocoeniina</taxon>
        <taxon>Pocilloporidae</taxon>
        <taxon>Pocillopora</taxon>
    </lineage>
</organism>
<comment type="cofactor">
    <cofactor evidence="4">
        <name>Zn(2+)</name>
        <dbReference type="ChEBI" id="CHEBI:29105"/>
    </cofactor>
</comment>
<dbReference type="InterPro" id="IPR002328">
    <property type="entry name" value="ADH_Zn_CS"/>
</dbReference>
<evidence type="ECO:0000256" key="3">
    <source>
        <dbReference type="ARBA" id="ARBA00023002"/>
    </source>
</evidence>
<proteinExistence type="inferred from homology"/>
<dbReference type="GO" id="GO:0016491">
    <property type="term" value="F:oxidoreductase activity"/>
    <property type="evidence" value="ECO:0007669"/>
    <property type="project" value="UniProtKB-KW"/>
</dbReference>
<dbReference type="SUPFAM" id="SSF50129">
    <property type="entry name" value="GroES-like"/>
    <property type="match status" value="1"/>
</dbReference>
<dbReference type="AlphaFoldDB" id="A0AAU9WKS1"/>
<dbReference type="Pfam" id="PF08240">
    <property type="entry name" value="ADH_N"/>
    <property type="match status" value="1"/>
</dbReference>
<evidence type="ECO:0000256" key="2">
    <source>
        <dbReference type="ARBA" id="ARBA00022833"/>
    </source>
</evidence>
<evidence type="ECO:0000256" key="4">
    <source>
        <dbReference type="RuleBase" id="RU361277"/>
    </source>
</evidence>
<dbReference type="InterPro" id="IPR050129">
    <property type="entry name" value="Zn_alcohol_dh"/>
</dbReference>
<dbReference type="PROSITE" id="PS00059">
    <property type="entry name" value="ADH_ZINC"/>
    <property type="match status" value="1"/>
</dbReference>
<dbReference type="Gene3D" id="3.40.50.720">
    <property type="entry name" value="NAD(P)-binding Rossmann-like Domain"/>
    <property type="match status" value="2"/>
</dbReference>
<evidence type="ECO:0000313" key="7">
    <source>
        <dbReference type="EMBL" id="CAH3117511.1"/>
    </source>
</evidence>
<dbReference type="Proteomes" id="UP001159428">
    <property type="component" value="Unassembled WGS sequence"/>
</dbReference>
<name>A0AAU9WKS1_9CNID</name>
<feature type="domain" description="Alcohol dehydrogenase-like N-terminal" evidence="6">
    <location>
        <begin position="229"/>
        <end position="339"/>
    </location>
</feature>
<dbReference type="SUPFAM" id="SSF51735">
    <property type="entry name" value="NAD(P)-binding Rossmann-fold domains"/>
    <property type="match status" value="2"/>
</dbReference>
<protein>
    <submittedName>
        <fullName evidence="7">Uncharacterized protein</fullName>
    </submittedName>
</protein>
<dbReference type="PANTHER" id="PTHR43401:SF2">
    <property type="entry name" value="L-THREONINE 3-DEHYDROGENASE"/>
    <property type="match status" value="1"/>
</dbReference>
<dbReference type="Gene3D" id="3.90.180.10">
    <property type="entry name" value="Medium-chain alcohol dehydrogenases, catalytic domain"/>
    <property type="match status" value="1"/>
</dbReference>
<gene>
    <name evidence="7" type="ORF">PMEA_00007527</name>
</gene>
<evidence type="ECO:0000259" key="6">
    <source>
        <dbReference type="Pfam" id="PF08240"/>
    </source>
</evidence>
<keyword evidence="1 4" id="KW-0479">Metal-binding</keyword>
<keyword evidence="8" id="KW-1185">Reference proteome</keyword>
<evidence type="ECO:0000313" key="8">
    <source>
        <dbReference type="Proteomes" id="UP001159428"/>
    </source>
</evidence>
<accession>A0AAU9WKS1</accession>